<dbReference type="GeneID" id="115066348"/>
<sequence length="180" mass="19137">MTRYSEVKRTSVAQQAKPNLLKMKFFTAAAAFIAILAFACADVSHLGYGYDQPAASAPSNQYIPPAANAPEPVYAPAPATVYQPAPSAPVSSYIPPAANVPEPAYAPAPAPAPVYQPAPSAPVSSYIPPAATAPEPVYSAPAPAPVYAPQPAASEVYEQPAEDGYRYRTVRRRVYKQRRF</sequence>
<keyword evidence="1" id="KW-1185">Reference proteome</keyword>
<organism evidence="1 2">
    <name type="scientific">Bactrocera dorsalis</name>
    <name type="common">Oriental fruit fly</name>
    <name type="synonym">Dacus dorsalis</name>
    <dbReference type="NCBI Taxonomy" id="27457"/>
    <lineage>
        <taxon>Eukaryota</taxon>
        <taxon>Metazoa</taxon>
        <taxon>Ecdysozoa</taxon>
        <taxon>Arthropoda</taxon>
        <taxon>Hexapoda</taxon>
        <taxon>Insecta</taxon>
        <taxon>Pterygota</taxon>
        <taxon>Neoptera</taxon>
        <taxon>Endopterygota</taxon>
        <taxon>Diptera</taxon>
        <taxon>Brachycera</taxon>
        <taxon>Muscomorpha</taxon>
        <taxon>Tephritoidea</taxon>
        <taxon>Tephritidae</taxon>
        <taxon>Bactrocera</taxon>
        <taxon>Bactrocera</taxon>
    </lineage>
</organism>
<gene>
    <name evidence="2" type="primary">LOC115066348</name>
</gene>
<dbReference type="RefSeq" id="XP_049308243.1">
    <property type="nucleotide sequence ID" value="XM_049452286.1"/>
</dbReference>
<dbReference type="InterPro" id="IPR004011">
    <property type="entry name" value="Gyr_motif"/>
</dbReference>
<name>A0ABM3JGA5_BACDO</name>
<proteinExistence type="predicted"/>
<accession>A0ABM3JGA5</accession>
<evidence type="ECO:0000313" key="2">
    <source>
        <dbReference type="RefSeq" id="XP_049308243.1"/>
    </source>
</evidence>
<dbReference type="Proteomes" id="UP001652620">
    <property type="component" value="Chromosome 3"/>
</dbReference>
<dbReference type="SMART" id="SM00713">
    <property type="entry name" value="GYR"/>
    <property type="match status" value="1"/>
</dbReference>
<evidence type="ECO:0000313" key="1">
    <source>
        <dbReference type="Proteomes" id="UP001652620"/>
    </source>
</evidence>
<protein>
    <submittedName>
        <fullName evidence="2">Nematocyst expressed protein 3-like isoform X1</fullName>
    </submittedName>
</protein>
<reference evidence="2" key="1">
    <citation type="submission" date="2025-08" db="UniProtKB">
        <authorList>
            <consortium name="RefSeq"/>
        </authorList>
    </citation>
    <scope>IDENTIFICATION</scope>
    <source>
        <tissue evidence="2">Adult</tissue>
    </source>
</reference>